<dbReference type="InterPro" id="IPR036388">
    <property type="entry name" value="WH-like_DNA-bd_sf"/>
</dbReference>
<dbReference type="CDD" id="cd07377">
    <property type="entry name" value="WHTH_GntR"/>
    <property type="match status" value="1"/>
</dbReference>
<dbReference type="SUPFAM" id="SSF46785">
    <property type="entry name" value="Winged helix' DNA-binding domain"/>
    <property type="match status" value="1"/>
</dbReference>
<dbReference type="Pfam" id="PF00392">
    <property type="entry name" value="GntR"/>
    <property type="match status" value="1"/>
</dbReference>
<sequence>MSSRSDAVELVSPPRLTDQVFSTLYDWIVQLELLPGSKISEGEIAEQFDVSRQPVRDAFYRLSQIGLLIIRPQRATIVSHIQAEAVLQARYIRTAIEVETFRIAARCMPDGTLDDLERQLEEQARVAHREARRLFHELDDKMHRTIFEAAGKGFAWALVRDNKAHMDRIRYISLESGAQRALDEHVGLVKALRAADPDLVETLMREHLGRIAVTLERVARERPELFRAT</sequence>
<dbReference type="SUPFAM" id="SSF48008">
    <property type="entry name" value="GntR ligand-binding domain-like"/>
    <property type="match status" value="1"/>
</dbReference>
<dbReference type="PANTHER" id="PTHR43537:SF5">
    <property type="entry name" value="UXU OPERON TRANSCRIPTIONAL REGULATOR"/>
    <property type="match status" value="1"/>
</dbReference>
<evidence type="ECO:0000256" key="1">
    <source>
        <dbReference type="ARBA" id="ARBA00023015"/>
    </source>
</evidence>
<dbReference type="AlphaFoldDB" id="A0A5C4MSE9"/>
<feature type="domain" description="HTH gntR-type" evidence="4">
    <location>
        <begin position="14"/>
        <end position="81"/>
    </location>
</feature>
<keyword evidence="1" id="KW-0805">Transcription regulation</keyword>
<evidence type="ECO:0000259" key="4">
    <source>
        <dbReference type="PROSITE" id="PS50949"/>
    </source>
</evidence>
<dbReference type="Proteomes" id="UP000305887">
    <property type="component" value="Unassembled WGS sequence"/>
</dbReference>
<dbReference type="OrthoDB" id="8638122at2"/>
<dbReference type="InterPro" id="IPR008920">
    <property type="entry name" value="TF_FadR/GntR_C"/>
</dbReference>
<dbReference type="EMBL" id="VDFU01000026">
    <property type="protein sequence ID" value="TNC47410.1"/>
    <property type="molecule type" value="Genomic_DNA"/>
</dbReference>
<name>A0A5C4MSE9_9RHOB</name>
<keyword evidence="2" id="KW-0238">DNA-binding</keyword>
<evidence type="ECO:0000313" key="5">
    <source>
        <dbReference type="EMBL" id="TNC47410.1"/>
    </source>
</evidence>
<protein>
    <submittedName>
        <fullName evidence="5">GntR family transcriptional regulator</fullName>
    </submittedName>
</protein>
<comment type="caution">
    <text evidence="5">The sequence shown here is derived from an EMBL/GenBank/DDBJ whole genome shotgun (WGS) entry which is preliminary data.</text>
</comment>
<dbReference type="PROSITE" id="PS50949">
    <property type="entry name" value="HTH_GNTR"/>
    <property type="match status" value="1"/>
</dbReference>
<proteinExistence type="predicted"/>
<organism evidence="5 6">
    <name type="scientific">Rubellimicrobium rubrum</name>
    <dbReference type="NCBI Taxonomy" id="2585369"/>
    <lineage>
        <taxon>Bacteria</taxon>
        <taxon>Pseudomonadati</taxon>
        <taxon>Pseudomonadota</taxon>
        <taxon>Alphaproteobacteria</taxon>
        <taxon>Rhodobacterales</taxon>
        <taxon>Roseobacteraceae</taxon>
        <taxon>Rubellimicrobium</taxon>
    </lineage>
</organism>
<accession>A0A5C4MSE9</accession>
<dbReference type="SMART" id="SM00345">
    <property type="entry name" value="HTH_GNTR"/>
    <property type="match status" value="1"/>
</dbReference>
<keyword evidence="3" id="KW-0804">Transcription</keyword>
<dbReference type="RefSeq" id="WP_139078211.1">
    <property type="nucleotide sequence ID" value="NZ_VDFU01000026.1"/>
</dbReference>
<dbReference type="InterPro" id="IPR000524">
    <property type="entry name" value="Tscrpt_reg_HTH_GntR"/>
</dbReference>
<dbReference type="InterPro" id="IPR036390">
    <property type="entry name" value="WH_DNA-bd_sf"/>
</dbReference>
<dbReference type="Pfam" id="PF07729">
    <property type="entry name" value="FCD"/>
    <property type="match status" value="1"/>
</dbReference>
<keyword evidence="6" id="KW-1185">Reference proteome</keyword>
<dbReference type="Gene3D" id="1.10.10.10">
    <property type="entry name" value="Winged helix-like DNA-binding domain superfamily/Winged helix DNA-binding domain"/>
    <property type="match status" value="1"/>
</dbReference>
<dbReference type="SMART" id="SM00895">
    <property type="entry name" value="FCD"/>
    <property type="match status" value="1"/>
</dbReference>
<reference evidence="5 6" key="1">
    <citation type="submission" date="2019-06" db="EMBL/GenBank/DDBJ databases">
        <title>YIM 131921 draft genome.</title>
        <authorList>
            <person name="Jiang L."/>
        </authorList>
    </citation>
    <scope>NUCLEOTIDE SEQUENCE [LARGE SCALE GENOMIC DNA]</scope>
    <source>
        <strain evidence="5 6">YIM 131921</strain>
    </source>
</reference>
<evidence type="ECO:0000313" key="6">
    <source>
        <dbReference type="Proteomes" id="UP000305887"/>
    </source>
</evidence>
<dbReference type="PANTHER" id="PTHR43537">
    <property type="entry name" value="TRANSCRIPTIONAL REGULATOR, GNTR FAMILY"/>
    <property type="match status" value="1"/>
</dbReference>
<evidence type="ECO:0000256" key="2">
    <source>
        <dbReference type="ARBA" id="ARBA00023125"/>
    </source>
</evidence>
<evidence type="ECO:0000256" key="3">
    <source>
        <dbReference type="ARBA" id="ARBA00023163"/>
    </source>
</evidence>
<dbReference type="GO" id="GO:0003700">
    <property type="term" value="F:DNA-binding transcription factor activity"/>
    <property type="evidence" value="ECO:0007669"/>
    <property type="project" value="InterPro"/>
</dbReference>
<dbReference type="InterPro" id="IPR011711">
    <property type="entry name" value="GntR_C"/>
</dbReference>
<dbReference type="GO" id="GO:0003677">
    <property type="term" value="F:DNA binding"/>
    <property type="evidence" value="ECO:0007669"/>
    <property type="project" value="UniProtKB-KW"/>
</dbReference>
<gene>
    <name evidence="5" type="ORF">FHG66_16830</name>
</gene>
<dbReference type="Gene3D" id="1.20.120.530">
    <property type="entry name" value="GntR ligand-binding domain-like"/>
    <property type="match status" value="1"/>
</dbReference>